<dbReference type="AlphaFoldDB" id="A0AAD0X6B8"/>
<evidence type="ECO:0000313" key="4">
    <source>
        <dbReference type="Proteomes" id="UP000277896"/>
    </source>
</evidence>
<dbReference type="Proteomes" id="UP000277896">
    <property type="component" value="Chromosome"/>
</dbReference>
<name>A0AAD0X6B8_9LACO</name>
<gene>
    <name evidence="1" type="ORF">LP667_04780</name>
    <name evidence="2" type="ORF">LPPLD21_03114</name>
</gene>
<evidence type="ECO:0000313" key="1">
    <source>
        <dbReference type="EMBL" id="AYJ38183.1"/>
    </source>
</evidence>
<evidence type="ECO:0000313" key="3">
    <source>
        <dbReference type="Proteomes" id="UP000236162"/>
    </source>
</evidence>
<accession>A0AAD0X6B8</accession>
<dbReference type="EMBL" id="CP032744">
    <property type="protein sequence ID" value="AYJ38183.1"/>
    <property type="molecule type" value="Genomic_DNA"/>
</dbReference>
<organism evidence="1 4">
    <name type="scientific">Lactiplantibacillus paraplantarum</name>
    <dbReference type="NCBI Taxonomy" id="60520"/>
    <lineage>
        <taxon>Bacteria</taxon>
        <taxon>Bacillati</taxon>
        <taxon>Bacillota</taxon>
        <taxon>Bacilli</taxon>
        <taxon>Lactobacillales</taxon>
        <taxon>Lactobacillaceae</taxon>
        <taxon>Lactiplantibacillus</taxon>
    </lineage>
</organism>
<dbReference type="EMBL" id="BDOR01000035">
    <property type="protein sequence ID" value="GBF03544.1"/>
    <property type="molecule type" value="Genomic_DNA"/>
</dbReference>
<protein>
    <submittedName>
        <fullName evidence="1">Uncharacterized protein</fullName>
    </submittedName>
</protein>
<proteinExistence type="predicted"/>
<keyword evidence="3" id="KW-1185">Reference proteome</keyword>
<reference evidence="2 3" key="1">
    <citation type="submission" date="2017-04" db="EMBL/GenBank/DDBJ databases">
        <title>In vitro and in silico characterization of Lactobacillus paraplantarum D2-1, a starter culture for soymilk fermentation.</title>
        <authorList>
            <person name="Endo A."/>
            <person name="Sasaki F."/>
            <person name="Maeno S."/>
            <person name="Kanesaki Y."/>
            <person name="Kubota E."/>
            <person name="Torres G.A."/>
            <person name="Tomita S."/>
            <person name="Nakagawa J."/>
        </authorList>
    </citation>
    <scope>NUCLEOTIDE SEQUENCE [LARGE SCALE GENOMIC DNA]</scope>
    <source>
        <strain evidence="2 3">D2-1</strain>
    </source>
</reference>
<dbReference type="Proteomes" id="UP000236162">
    <property type="component" value="Unassembled WGS sequence"/>
</dbReference>
<evidence type="ECO:0000313" key="2">
    <source>
        <dbReference type="EMBL" id="GBF03544.1"/>
    </source>
</evidence>
<sequence>MYMNIIATIFTVLLGVLILFLRQLPAHISNKLIANTKFLNNRQLQVEQYFRQLGGSELKEVMEEWTKYITFIDETMETLNSDDGIARFKSLTHKTLLYGSDKTVAILGLLNQYNFKGQRDGGAKLMLYIANLIASLKYDFTGYQIDPLDLLRTEITDFDSNERDYNKMNADINEELHKLFSHR</sequence>
<reference evidence="1 4" key="2">
    <citation type="submission" date="2018-10" db="EMBL/GenBank/DDBJ databases">
        <title>Genome seuquencing of Lactobacillus species.</title>
        <authorList>
            <person name="Baek C."/>
            <person name="Yi H."/>
        </authorList>
    </citation>
    <scope>NUCLEOTIDE SEQUENCE [LARGE SCALE GENOMIC DNA]</scope>
    <source>
        <strain evidence="1 4">DSM 10667</strain>
    </source>
</reference>
<dbReference type="RefSeq" id="WP_056988423.1">
    <property type="nucleotide sequence ID" value="NZ_BDOR01000035.1"/>
</dbReference>